<evidence type="ECO:0000313" key="9">
    <source>
        <dbReference type="EMBL" id="GMI04379.1"/>
    </source>
</evidence>
<dbReference type="PANTHER" id="PTHR31689:SF0">
    <property type="entry name" value="DIAMINOPIMELATE EPIMERASE"/>
    <property type="match status" value="1"/>
</dbReference>
<dbReference type="EMBL" id="BRXZ01000073">
    <property type="protein sequence ID" value="GMI04379.1"/>
    <property type="molecule type" value="Genomic_DNA"/>
</dbReference>
<dbReference type="EC" id="5.1.1.7" evidence="3"/>
<reference evidence="9" key="1">
    <citation type="submission" date="2022-07" db="EMBL/GenBank/DDBJ databases">
        <title>Genome analysis of Parmales, a sister group of diatoms, reveals the evolutionary specialization of diatoms from phago-mixotrophs to photoautotrophs.</title>
        <authorList>
            <person name="Ban H."/>
            <person name="Sato S."/>
            <person name="Yoshikawa S."/>
            <person name="Kazumasa Y."/>
            <person name="Nakamura Y."/>
            <person name="Ichinomiya M."/>
            <person name="Saitoh K."/>
            <person name="Sato N."/>
            <person name="Blanc-Mathieu R."/>
            <person name="Endo H."/>
            <person name="Kuwata A."/>
            <person name="Ogata H."/>
        </authorList>
    </citation>
    <scope>NUCLEOTIDE SEQUENCE</scope>
</reference>
<dbReference type="HAMAP" id="MF_00197">
    <property type="entry name" value="DAP_epimerase"/>
    <property type="match status" value="1"/>
</dbReference>
<dbReference type="AlphaFoldDB" id="A0A9W7CGS0"/>
<comment type="caution">
    <text evidence="9">The sequence shown here is derived from an EMBL/GenBank/DDBJ whole genome shotgun (WGS) entry which is preliminary data.</text>
</comment>
<gene>
    <name evidence="9" type="ORF">TrRE_jg13260</name>
</gene>
<dbReference type="OrthoDB" id="4768at2759"/>
<name>A0A9W7CGS0_9STRA</name>
<evidence type="ECO:0000256" key="8">
    <source>
        <dbReference type="SAM" id="SignalP"/>
    </source>
</evidence>
<dbReference type="Gene3D" id="3.10.310.10">
    <property type="entry name" value="Diaminopimelate Epimerase, Chain A, domain 1"/>
    <property type="match status" value="2"/>
</dbReference>
<accession>A0A9W7CGS0</accession>
<dbReference type="Pfam" id="PF01678">
    <property type="entry name" value="DAP_epimerase"/>
    <property type="match status" value="2"/>
</dbReference>
<dbReference type="GO" id="GO:0005829">
    <property type="term" value="C:cytosol"/>
    <property type="evidence" value="ECO:0007669"/>
    <property type="project" value="TreeGrafter"/>
</dbReference>
<evidence type="ECO:0000256" key="7">
    <source>
        <dbReference type="ARBA" id="ARBA00051712"/>
    </source>
</evidence>
<evidence type="ECO:0000256" key="4">
    <source>
        <dbReference type="ARBA" id="ARBA00022605"/>
    </source>
</evidence>
<dbReference type="PROSITE" id="PS01326">
    <property type="entry name" value="DAP_EPIMERASE"/>
    <property type="match status" value="1"/>
</dbReference>
<protein>
    <recommendedName>
        <fullName evidence="3">diaminopimelate epimerase</fullName>
        <ecNumber evidence="3">5.1.1.7</ecNumber>
    </recommendedName>
</protein>
<keyword evidence="10" id="KW-1185">Reference proteome</keyword>
<dbReference type="NCBIfam" id="TIGR00652">
    <property type="entry name" value="DapF"/>
    <property type="match status" value="1"/>
</dbReference>
<keyword evidence="6" id="KW-0413">Isomerase</keyword>
<evidence type="ECO:0000256" key="2">
    <source>
        <dbReference type="ARBA" id="ARBA00010219"/>
    </source>
</evidence>
<dbReference type="GO" id="GO:0008837">
    <property type="term" value="F:diaminopimelate epimerase activity"/>
    <property type="evidence" value="ECO:0007669"/>
    <property type="project" value="UniProtKB-EC"/>
</dbReference>
<evidence type="ECO:0000256" key="6">
    <source>
        <dbReference type="ARBA" id="ARBA00023235"/>
    </source>
</evidence>
<feature type="chain" id="PRO_5040905573" description="diaminopimelate epimerase" evidence="8">
    <location>
        <begin position="18"/>
        <end position="335"/>
    </location>
</feature>
<dbReference type="InterPro" id="IPR001653">
    <property type="entry name" value="DAP_epimerase_DapF"/>
</dbReference>
<evidence type="ECO:0000313" key="10">
    <source>
        <dbReference type="Proteomes" id="UP001165082"/>
    </source>
</evidence>
<dbReference type="PANTHER" id="PTHR31689">
    <property type="entry name" value="DIAMINOPIMELATE EPIMERASE, CHLOROPLASTIC"/>
    <property type="match status" value="1"/>
</dbReference>
<keyword evidence="4" id="KW-0028">Amino-acid biosynthesis</keyword>
<dbReference type="InterPro" id="IPR018510">
    <property type="entry name" value="DAP_epimerase_AS"/>
</dbReference>
<sequence>MMTSIAVLITLLLSVDSFVPSHKLSFLTKKAHNNAPPSLSAKKVEFSKYHGLGNDFILINNLESGTPPLTPEESSKLCDRNFGIGADGVIFASKSEKDGYDLKMTIYNSDGTEPEMCGNGIRTLAQFLVDESAKEGNMPTLPFTYNIETLAGPILPKVEASREIEVDMGYPIFTAAEIPTTLDANFEDGGVVDQDIDVKGKTFKCSLVSMGNPHCVVFTSGPEIVSDAELMDWGSVLESHPAFPANTNVEFVAVQSDTHVVMKVYERGAGPTLACGTGACALVIAAVRSGRIPHARDGVRVTLPGGDLVIQWGGEGEKVYMTGPAVLSFKGDVEV</sequence>
<comment type="similarity">
    <text evidence="2">Belongs to the diaminopimelate epimerase family.</text>
</comment>
<dbReference type="SUPFAM" id="SSF54506">
    <property type="entry name" value="Diaminopimelate epimerase-like"/>
    <property type="match status" value="2"/>
</dbReference>
<evidence type="ECO:0000256" key="1">
    <source>
        <dbReference type="ARBA" id="ARBA00005196"/>
    </source>
</evidence>
<comment type="pathway">
    <text evidence="1">Amino-acid biosynthesis; L-lysine biosynthesis via DAP pathway; DL-2,6-diaminopimelate from LL-2,6-diaminopimelate: step 1/1.</text>
</comment>
<dbReference type="Proteomes" id="UP001165082">
    <property type="component" value="Unassembled WGS sequence"/>
</dbReference>
<comment type="catalytic activity">
    <reaction evidence="7">
        <text>(2S,6S)-2,6-diaminopimelate = meso-2,6-diaminopimelate</text>
        <dbReference type="Rhea" id="RHEA:15393"/>
        <dbReference type="ChEBI" id="CHEBI:57609"/>
        <dbReference type="ChEBI" id="CHEBI:57791"/>
        <dbReference type="EC" id="5.1.1.7"/>
    </reaction>
</comment>
<organism evidence="9 10">
    <name type="scientific">Triparma retinervis</name>
    <dbReference type="NCBI Taxonomy" id="2557542"/>
    <lineage>
        <taxon>Eukaryota</taxon>
        <taxon>Sar</taxon>
        <taxon>Stramenopiles</taxon>
        <taxon>Ochrophyta</taxon>
        <taxon>Bolidophyceae</taxon>
        <taxon>Parmales</taxon>
        <taxon>Triparmaceae</taxon>
        <taxon>Triparma</taxon>
    </lineage>
</organism>
<keyword evidence="5" id="KW-0457">Lysine biosynthesis</keyword>
<keyword evidence="8" id="KW-0732">Signal</keyword>
<feature type="signal peptide" evidence="8">
    <location>
        <begin position="1"/>
        <end position="17"/>
    </location>
</feature>
<evidence type="ECO:0000256" key="3">
    <source>
        <dbReference type="ARBA" id="ARBA00013080"/>
    </source>
</evidence>
<proteinExistence type="inferred from homology"/>
<dbReference type="GO" id="GO:0009089">
    <property type="term" value="P:lysine biosynthetic process via diaminopimelate"/>
    <property type="evidence" value="ECO:0007669"/>
    <property type="project" value="InterPro"/>
</dbReference>
<evidence type="ECO:0000256" key="5">
    <source>
        <dbReference type="ARBA" id="ARBA00023154"/>
    </source>
</evidence>